<name>A0AAC9KXH3_9SPIR</name>
<evidence type="ECO:0000313" key="1">
    <source>
        <dbReference type="EMBL" id="APT00410.1"/>
    </source>
</evidence>
<evidence type="ECO:0000313" key="2">
    <source>
        <dbReference type="Proteomes" id="UP000185516"/>
    </source>
</evidence>
<dbReference type="KEGG" id="bmay:A7X70_05665"/>
<keyword evidence="2" id="KW-1185">Reference proteome</keyword>
<keyword evidence="1" id="KW-0614">Plasmid</keyword>
<sequence>MCLPIIKLIIFINLKIKKDFKILILILNLSYFNLAILNPPHRVLEYKFRIQGSDNILKEITRDLKSEEDNPYKGIKLNTNQIKKLSPI</sequence>
<gene>
    <name evidence="1" type="ORF">Bmayo_04855</name>
</gene>
<reference evidence="1 2" key="1">
    <citation type="journal article" date="2016" name="PLoS ONE">
        <title>Whole Genome Sequence and Comparative Genomics of the Novel Lyme Borreliosis Causing Pathogen, Borrelia mayonii.</title>
        <authorList>
            <person name="Kingry L.C."/>
            <person name="Batra D."/>
            <person name="Replogle A."/>
            <person name="Rowe L.A."/>
            <person name="Pritt B.S."/>
            <person name="Petersen J.M."/>
        </authorList>
    </citation>
    <scope>NUCLEOTIDE SEQUENCE [LARGE SCALE GENOMIC DNA]</scope>
    <source>
        <strain evidence="1 2">MN14-1420</strain>
    </source>
</reference>
<dbReference type="AlphaFoldDB" id="A0AAC9KXH3"/>
<organism evidence="1 2">
    <name type="scientific">Borreliella mayonii</name>
    <dbReference type="NCBI Taxonomy" id="1674146"/>
    <lineage>
        <taxon>Bacteria</taxon>
        <taxon>Pseudomonadati</taxon>
        <taxon>Spirochaetota</taxon>
        <taxon>Spirochaetia</taxon>
        <taxon>Spirochaetales</taxon>
        <taxon>Borreliaceae</taxon>
        <taxon>Borreliella</taxon>
    </lineage>
</organism>
<protein>
    <submittedName>
        <fullName evidence="1">Uncharacterized protein</fullName>
    </submittedName>
</protein>
<geneLocation type="plasmid" evidence="1 2">
    <name>lp28-3</name>
</geneLocation>
<dbReference type="Proteomes" id="UP000185516">
    <property type="component" value="Plasmid lp28-3"/>
</dbReference>
<accession>A0AAC9KXH3</accession>
<proteinExistence type="predicted"/>
<dbReference type="EMBL" id="CP015791">
    <property type="protein sequence ID" value="APT00410.1"/>
    <property type="molecule type" value="Genomic_DNA"/>
</dbReference>